<dbReference type="PANTHER" id="PTHR33571:SF14">
    <property type="entry name" value="PROTEIN ADENYLYLTRANSFERASE MJ0435-RELATED"/>
    <property type="match status" value="1"/>
</dbReference>
<evidence type="ECO:0000256" key="7">
    <source>
        <dbReference type="ARBA" id="ARBA00022842"/>
    </source>
</evidence>
<sequence>MQHKVNLPRYSEICELFRQYGVSYAGLFGSRAYGDNLPDSDFDILVDFEPNSKTTFLGMIDLKQKLEDVVMNKVDIVTRRSLSPYMRENILQSVIPIYGQKS</sequence>
<evidence type="ECO:0000313" key="10">
    <source>
        <dbReference type="Proteomes" id="UP000176609"/>
    </source>
</evidence>
<dbReference type="Pfam" id="PF18765">
    <property type="entry name" value="Polbeta"/>
    <property type="match status" value="1"/>
</dbReference>
<keyword evidence="3" id="KW-0548">Nucleotidyltransferase</keyword>
<evidence type="ECO:0000256" key="4">
    <source>
        <dbReference type="ARBA" id="ARBA00022723"/>
    </source>
</evidence>
<dbReference type="Proteomes" id="UP000176609">
    <property type="component" value="Unassembled WGS sequence"/>
</dbReference>
<evidence type="ECO:0000256" key="3">
    <source>
        <dbReference type="ARBA" id="ARBA00022695"/>
    </source>
</evidence>
<dbReference type="InterPro" id="IPR043519">
    <property type="entry name" value="NT_sf"/>
</dbReference>
<evidence type="ECO:0000259" key="8">
    <source>
        <dbReference type="Pfam" id="PF18765"/>
    </source>
</evidence>
<dbReference type="GO" id="GO:0016779">
    <property type="term" value="F:nucleotidyltransferase activity"/>
    <property type="evidence" value="ECO:0007669"/>
    <property type="project" value="UniProtKB-KW"/>
</dbReference>
<keyword evidence="4" id="KW-0479">Metal-binding</keyword>
<keyword evidence="2" id="KW-0808">Transferase</keyword>
<evidence type="ECO:0000256" key="2">
    <source>
        <dbReference type="ARBA" id="ARBA00022679"/>
    </source>
</evidence>
<evidence type="ECO:0000256" key="6">
    <source>
        <dbReference type="ARBA" id="ARBA00022840"/>
    </source>
</evidence>
<comment type="caution">
    <text evidence="9">The sequence shown here is derived from an EMBL/GenBank/DDBJ whole genome shotgun (WGS) entry which is preliminary data.</text>
</comment>
<dbReference type="PANTHER" id="PTHR33571">
    <property type="entry name" value="SSL8005 PROTEIN"/>
    <property type="match status" value="1"/>
</dbReference>
<evidence type="ECO:0000256" key="5">
    <source>
        <dbReference type="ARBA" id="ARBA00022741"/>
    </source>
</evidence>
<accession>A0A1F6AMT3</accession>
<evidence type="ECO:0000256" key="1">
    <source>
        <dbReference type="ARBA" id="ARBA00001946"/>
    </source>
</evidence>
<feature type="domain" description="Polymerase beta nucleotidyltransferase" evidence="8">
    <location>
        <begin position="12"/>
        <end position="101"/>
    </location>
</feature>
<keyword evidence="7" id="KW-0460">Magnesium</keyword>
<dbReference type="GO" id="GO:0046872">
    <property type="term" value="F:metal ion binding"/>
    <property type="evidence" value="ECO:0007669"/>
    <property type="project" value="UniProtKB-KW"/>
</dbReference>
<dbReference type="EMBL" id="MFJR01000014">
    <property type="protein sequence ID" value="OGG25996.1"/>
    <property type="molecule type" value="Genomic_DNA"/>
</dbReference>
<dbReference type="Gene3D" id="3.30.460.10">
    <property type="entry name" value="Beta Polymerase, domain 2"/>
    <property type="match status" value="1"/>
</dbReference>
<gene>
    <name evidence="9" type="ORF">A2960_05575</name>
</gene>
<dbReference type="CDD" id="cd05403">
    <property type="entry name" value="NT_KNTase_like"/>
    <property type="match status" value="1"/>
</dbReference>
<dbReference type="SUPFAM" id="SSF81301">
    <property type="entry name" value="Nucleotidyltransferase"/>
    <property type="match status" value="1"/>
</dbReference>
<evidence type="ECO:0000313" key="9">
    <source>
        <dbReference type="EMBL" id="OGG25996.1"/>
    </source>
</evidence>
<dbReference type="InterPro" id="IPR052038">
    <property type="entry name" value="Type-VII_TA_antitoxin"/>
</dbReference>
<comment type="cofactor">
    <cofactor evidence="1">
        <name>Mg(2+)</name>
        <dbReference type="ChEBI" id="CHEBI:18420"/>
    </cofactor>
</comment>
<organism evidence="9 10">
    <name type="scientific">Candidatus Gottesmanbacteria bacterium RIFCSPLOWO2_01_FULL_39_12b</name>
    <dbReference type="NCBI Taxonomy" id="1798388"/>
    <lineage>
        <taxon>Bacteria</taxon>
        <taxon>Candidatus Gottesmaniibacteriota</taxon>
    </lineage>
</organism>
<protein>
    <recommendedName>
        <fullName evidence="8">Polymerase beta nucleotidyltransferase domain-containing protein</fullName>
    </recommendedName>
</protein>
<proteinExistence type="predicted"/>
<keyword evidence="5" id="KW-0547">Nucleotide-binding</keyword>
<name>A0A1F6AMT3_9BACT</name>
<dbReference type="InterPro" id="IPR041633">
    <property type="entry name" value="Polbeta"/>
</dbReference>
<reference evidence="9 10" key="1">
    <citation type="journal article" date="2016" name="Nat. Commun.">
        <title>Thousands of microbial genomes shed light on interconnected biogeochemical processes in an aquifer system.</title>
        <authorList>
            <person name="Anantharaman K."/>
            <person name="Brown C.T."/>
            <person name="Hug L.A."/>
            <person name="Sharon I."/>
            <person name="Castelle C.J."/>
            <person name="Probst A.J."/>
            <person name="Thomas B.C."/>
            <person name="Singh A."/>
            <person name="Wilkins M.J."/>
            <person name="Karaoz U."/>
            <person name="Brodie E.L."/>
            <person name="Williams K.H."/>
            <person name="Hubbard S.S."/>
            <person name="Banfield J.F."/>
        </authorList>
    </citation>
    <scope>NUCLEOTIDE SEQUENCE [LARGE SCALE GENOMIC DNA]</scope>
</reference>
<keyword evidence="6" id="KW-0067">ATP-binding</keyword>
<dbReference type="AlphaFoldDB" id="A0A1F6AMT3"/>
<dbReference type="GO" id="GO:0005524">
    <property type="term" value="F:ATP binding"/>
    <property type="evidence" value="ECO:0007669"/>
    <property type="project" value="UniProtKB-KW"/>
</dbReference>